<evidence type="ECO:0000256" key="5">
    <source>
        <dbReference type="ARBA" id="ARBA00061030"/>
    </source>
</evidence>
<gene>
    <name evidence="9" type="ORF">PVAP13_5KG464214</name>
</gene>
<comment type="similarity">
    <text evidence="5">Belongs to the TRAFAC class myosin-kinesin ATPase superfamily. Kinesin family. KIN-13 subfamily.</text>
</comment>
<dbReference type="PROSITE" id="PS00411">
    <property type="entry name" value="KINESIN_MOTOR_1"/>
    <property type="match status" value="1"/>
</dbReference>
<keyword evidence="10" id="KW-1185">Reference proteome</keyword>
<dbReference type="PANTHER" id="PTHR47971:SF15">
    <property type="entry name" value="KINESIN-LIKE PROTEIN KIN-13B"/>
    <property type="match status" value="1"/>
</dbReference>
<evidence type="ECO:0000256" key="4">
    <source>
        <dbReference type="ARBA" id="ARBA00023175"/>
    </source>
</evidence>
<sequence length="447" mass="50054">MNGGGGRRRYSSEQLLFDVPANAGADRWAPQQRGGVRRGDGEIFVLVEPTTPARLRGGDSPGQRQQLSPGLLDLHAFDTELIPDFQVPGMYDGAQKFGYGGGLDDPDMSFAANKQISKSTIFPQNNYLMAFPENAKAAPVAKIKVVVCFYSFAPQLLINILLLAYLKCHNLPNFNSFDVTCRMQVRKRPLNKKEISKKEEDIIDIEQRSNSLTVHETKLKVDLTEYVEKHEFVFDAVLDEDVSNDEVYRETVEPVVSAIFNRTKATCFAYGQTGSGKTYTMRPLPLKASQDILRLMHHTYRNQGFQLFVSFFEIYGGKLFDLLNDRSKLCMREDGKQKVCIVGLQEYRVSDVETIKELIEKGSATRSTGTTGANEESSRSHAILQLAIKRRVDGNDSKPPRPVGKLSFIDLAGSERGADTTDNDKQTRSPFILTYFLPPTPLVWSNS</sequence>
<evidence type="ECO:0000313" key="9">
    <source>
        <dbReference type="EMBL" id="KAG2599245.1"/>
    </source>
</evidence>
<dbReference type="InterPro" id="IPR001752">
    <property type="entry name" value="Kinesin_motor_dom"/>
</dbReference>
<dbReference type="GO" id="GO:1903338">
    <property type="term" value="P:regulation of cell wall organization or biogenesis"/>
    <property type="evidence" value="ECO:0007669"/>
    <property type="project" value="UniProtKB-ARBA"/>
</dbReference>
<dbReference type="InterPro" id="IPR027417">
    <property type="entry name" value="P-loop_NTPase"/>
</dbReference>
<dbReference type="Pfam" id="PF00225">
    <property type="entry name" value="Kinesin"/>
    <property type="match status" value="1"/>
</dbReference>
<dbReference type="PROSITE" id="PS50067">
    <property type="entry name" value="KINESIN_MOTOR_2"/>
    <property type="match status" value="1"/>
</dbReference>
<feature type="domain" description="Kinesin motor" evidence="8">
    <location>
        <begin position="180"/>
        <end position="447"/>
    </location>
</feature>
<evidence type="ECO:0000256" key="3">
    <source>
        <dbReference type="ARBA" id="ARBA00022840"/>
    </source>
</evidence>
<dbReference type="EMBL" id="CM029045">
    <property type="protein sequence ID" value="KAG2599245.1"/>
    <property type="molecule type" value="Genomic_DNA"/>
</dbReference>
<evidence type="ECO:0000256" key="1">
    <source>
        <dbReference type="ARBA" id="ARBA00022701"/>
    </source>
</evidence>
<dbReference type="AlphaFoldDB" id="A0A8T0SQ44"/>
<dbReference type="PRINTS" id="PR00380">
    <property type="entry name" value="KINESINHEAVY"/>
</dbReference>
<protein>
    <recommendedName>
        <fullName evidence="7">Kinesin-like protein</fullName>
    </recommendedName>
</protein>
<accession>A0A8T0SQ44</accession>
<dbReference type="GO" id="GO:0007019">
    <property type="term" value="P:microtubule depolymerization"/>
    <property type="evidence" value="ECO:0007669"/>
    <property type="project" value="TreeGrafter"/>
</dbReference>
<evidence type="ECO:0000313" key="10">
    <source>
        <dbReference type="Proteomes" id="UP000823388"/>
    </source>
</evidence>
<dbReference type="InterPro" id="IPR036961">
    <property type="entry name" value="Kinesin_motor_dom_sf"/>
</dbReference>
<evidence type="ECO:0000259" key="8">
    <source>
        <dbReference type="PROSITE" id="PS50067"/>
    </source>
</evidence>
<dbReference type="PANTHER" id="PTHR47971">
    <property type="entry name" value="KINESIN-RELATED PROTEIN 6"/>
    <property type="match status" value="1"/>
</dbReference>
<proteinExistence type="inferred from homology"/>
<comment type="caution">
    <text evidence="9">The sequence shown here is derived from an EMBL/GenBank/DDBJ whole genome shotgun (WGS) entry which is preliminary data.</text>
</comment>
<feature type="binding site" evidence="6">
    <location>
        <begin position="271"/>
        <end position="278"/>
    </location>
    <ligand>
        <name>ATP</name>
        <dbReference type="ChEBI" id="CHEBI:30616"/>
    </ligand>
</feature>
<dbReference type="SMART" id="SM00129">
    <property type="entry name" value="KISc"/>
    <property type="match status" value="1"/>
</dbReference>
<dbReference type="GO" id="GO:0007018">
    <property type="term" value="P:microtubule-based movement"/>
    <property type="evidence" value="ECO:0007669"/>
    <property type="project" value="InterPro"/>
</dbReference>
<dbReference type="GO" id="GO:0005874">
    <property type="term" value="C:microtubule"/>
    <property type="evidence" value="ECO:0007669"/>
    <property type="project" value="UniProtKB-KW"/>
</dbReference>
<dbReference type="FunFam" id="3.40.850.10:FF:000012">
    <property type="entry name" value="Kinesin-like protein"/>
    <property type="match status" value="1"/>
</dbReference>
<dbReference type="InterPro" id="IPR027640">
    <property type="entry name" value="Kinesin-like_fam"/>
</dbReference>
<keyword evidence="4 6" id="KW-0505">Motor protein</keyword>
<keyword evidence="1 7" id="KW-0493">Microtubule</keyword>
<keyword evidence="3 6" id="KW-0067">ATP-binding</keyword>
<evidence type="ECO:0000256" key="2">
    <source>
        <dbReference type="ARBA" id="ARBA00022741"/>
    </source>
</evidence>
<name>A0A8T0SQ44_PANVG</name>
<evidence type="ECO:0000256" key="7">
    <source>
        <dbReference type="RuleBase" id="RU000394"/>
    </source>
</evidence>
<dbReference type="InterPro" id="IPR019821">
    <property type="entry name" value="Kinesin_motor_CS"/>
</dbReference>
<reference evidence="9" key="1">
    <citation type="submission" date="2020-05" db="EMBL/GenBank/DDBJ databases">
        <title>WGS assembly of Panicum virgatum.</title>
        <authorList>
            <person name="Lovell J.T."/>
            <person name="Jenkins J."/>
            <person name="Shu S."/>
            <person name="Juenger T.E."/>
            <person name="Schmutz J."/>
        </authorList>
    </citation>
    <scope>NUCLEOTIDE SEQUENCE</scope>
    <source>
        <strain evidence="9">AP13</strain>
    </source>
</reference>
<dbReference type="Gene3D" id="3.40.850.10">
    <property type="entry name" value="Kinesin motor domain"/>
    <property type="match status" value="1"/>
</dbReference>
<dbReference type="GO" id="GO:0003777">
    <property type="term" value="F:microtubule motor activity"/>
    <property type="evidence" value="ECO:0007669"/>
    <property type="project" value="InterPro"/>
</dbReference>
<keyword evidence="2 6" id="KW-0547">Nucleotide-binding</keyword>
<evidence type="ECO:0000256" key="6">
    <source>
        <dbReference type="PROSITE-ProRule" id="PRU00283"/>
    </source>
</evidence>
<dbReference type="GO" id="GO:0005524">
    <property type="term" value="F:ATP binding"/>
    <property type="evidence" value="ECO:0007669"/>
    <property type="project" value="UniProtKB-UniRule"/>
</dbReference>
<dbReference type="GO" id="GO:0008017">
    <property type="term" value="F:microtubule binding"/>
    <property type="evidence" value="ECO:0007669"/>
    <property type="project" value="InterPro"/>
</dbReference>
<organism evidence="9 10">
    <name type="scientific">Panicum virgatum</name>
    <name type="common">Blackwell switchgrass</name>
    <dbReference type="NCBI Taxonomy" id="38727"/>
    <lineage>
        <taxon>Eukaryota</taxon>
        <taxon>Viridiplantae</taxon>
        <taxon>Streptophyta</taxon>
        <taxon>Embryophyta</taxon>
        <taxon>Tracheophyta</taxon>
        <taxon>Spermatophyta</taxon>
        <taxon>Magnoliopsida</taxon>
        <taxon>Liliopsida</taxon>
        <taxon>Poales</taxon>
        <taxon>Poaceae</taxon>
        <taxon>PACMAD clade</taxon>
        <taxon>Panicoideae</taxon>
        <taxon>Panicodae</taxon>
        <taxon>Paniceae</taxon>
        <taxon>Panicinae</taxon>
        <taxon>Panicum</taxon>
        <taxon>Panicum sect. Hiantes</taxon>
    </lineage>
</organism>
<dbReference type="SUPFAM" id="SSF52540">
    <property type="entry name" value="P-loop containing nucleoside triphosphate hydrolases"/>
    <property type="match status" value="1"/>
</dbReference>
<dbReference type="Proteomes" id="UP000823388">
    <property type="component" value="Chromosome 5K"/>
</dbReference>